<feature type="compositionally biased region" description="Basic and acidic residues" evidence="7">
    <location>
        <begin position="15"/>
        <end position="36"/>
    </location>
</feature>
<dbReference type="CDD" id="cd00086">
    <property type="entry name" value="homeodomain"/>
    <property type="match status" value="1"/>
</dbReference>
<sequence>MRLNSVDDQSSAGSDKLEGSGDLSERVVSRTKRWEPEMSSPPSGTDTQRRSPSMADFVEDSAVIKAVHSRTRNVQTSEDRRLSSEGRTGISNVQFNNWYEHVEDSWRKINRGQTLSSEHVYALPTGGSDQLNGNHIAKISTCGGCVNENVTVVNCPNFAPQIHPSSTKDMTPLQETPTKRKASHAIKDILGDQVQGVETKDNSAAQVEISSRADIPMEAQTSWGYSAAFMRFYAAWQEAIQHQRIHPAVAEMKRENMTTNKSENHLIQSSLLLDAPYKFSPSALVDFIPGVQGPTMTNPLSPLRWLGPMSSRITSEFPISSTSTSSENHPKDCTIPAPLVHSLSAGLTSEQLLGLAAAAVAASGGVKESPSTAFLPSQLLSILSTSSGVYNSQQTPASDSHDMDGGDSLLTLGSANATSSLFSLPYSSPPLPHLPMQPRSATQPPCQSNVPFWPRSHDFSVDKDGKRKHTRPTFSGQQIFALEKTFEQTKYLAGPERARLAYFLGMSESQVKVWFQNRRTKWRKKNAADMVTSRAKSYHDPHGSSGILTSTVGQISTNGASYAENMEVGSGSLSGEDSRSLEEMSEHKYGRTTKQEWHGLPYDVGTNPPFSVNEAASNDSHISVKEEKPESATQRPTVSDGMLKNDPSITKPPTISENPGMMASAFPWLSTIGSQQYFDFNTIPVKQTTGVNRMHVFPSLNCAISNFLPAETGERHTNCESGEYRSAASDSQLSVPFSPTRSDGNPRSQQVQGRAAHTDNIVQFPCPSTPTPANAVPSPLSPNPTRSVDNSHHTTKNESLFTKHMPSSKNSYVLTH</sequence>
<name>A0A075ABQ1_OPIVI</name>
<dbReference type="PRINTS" id="PR00031">
    <property type="entry name" value="HTHREPRESSR"/>
</dbReference>
<dbReference type="GO" id="GO:0000978">
    <property type="term" value="F:RNA polymerase II cis-regulatory region sequence-specific DNA binding"/>
    <property type="evidence" value="ECO:0007669"/>
    <property type="project" value="TreeGrafter"/>
</dbReference>
<dbReference type="InterPro" id="IPR001356">
    <property type="entry name" value="HD"/>
</dbReference>
<feature type="region of interest" description="Disordered" evidence="7">
    <location>
        <begin position="390"/>
        <end position="410"/>
    </location>
</feature>
<dbReference type="InterPro" id="IPR000047">
    <property type="entry name" value="HTH_motif"/>
</dbReference>
<dbReference type="OrthoDB" id="6159439at2759"/>
<reference evidence="9 10" key="1">
    <citation type="submission" date="2013-11" db="EMBL/GenBank/DDBJ databases">
        <title>Opisthorchis viverrini - life in the bile duct.</title>
        <authorList>
            <person name="Young N.D."/>
            <person name="Nagarajan N."/>
            <person name="Lin S.J."/>
            <person name="Korhonen P.K."/>
            <person name="Jex A.R."/>
            <person name="Hall R.S."/>
            <person name="Safavi-Hemami H."/>
            <person name="Kaewkong W."/>
            <person name="Bertrand D."/>
            <person name="Gao S."/>
            <person name="Seet Q."/>
            <person name="Wongkham S."/>
            <person name="Teh B.T."/>
            <person name="Wongkham C."/>
            <person name="Intapan P.M."/>
            <person name="Maleewong W."/>
            <person name="Yang X."/>
            <person name="Hu M."/>
            <person name="Wang Z."/>
            <person name="Hofmann A."/>
            <person name="Sternberg P.W."/>
            <person name="Tan P."/>
            <person name="Wang J."/>
            <person name="Gasser R.B."/>
        </authorList>
    </citation>
    <scope>NUCLEOTIDE SEQUENCE [LARGE SCALE GENOMIC DNA]</scope>
</reference>
<feature type="compositionally biased region" description="Polar residues" evidence="7">
    <location>
        <begin position="611"/>
        <end position="621"/>
    </location>
</feature>
<dbReference type="Proteomes" id="UP000054324">
    <property type="component" value="Unassembled WGS sequence"/>
</dbReference>
<dbReference type="PANTHER" id="PTHR24340">
    <property type="entry name" value="HOMEOBOX PROTEIN NKX"/>
    <property type="match status" value="1"/>
</dbReference>
<dbReference type="InterPro" id="IPR009057">
    <property type="entry name" value="Homeodomain-like_sf"/>
</dbReference>
<dbReference type="GO" id="GO:0000981">
    <property type="term" value="F:DNA-binding transcription factor activity, RNA polymerase II-specific"/>
    <property type="evidence" value="ECO:0007669"/>
    <property type="project" value="InterPro"/>
</dbReference>
<evidence type="ECO:0000313" key="10">
    <source>
        <dbReference type="Proteomes" id="UP000054324"/>
    </source>
</evidence>
<dbReference type="PROSITE" id="PS50071">
    <property type="entry name" value="HOMEOBOX_2"/>
    <property type="match status" value="1"/>
</dbReference>
<evidence type="ECO:0000256" key="3">
    <source>
        <dbReference type="ARBA" id="ARBA00023155"/>
    </source>
</evidence>
<dbReference type="GO" id="GO:0030154">
    <property type="term" value="P:cell differentiation"/>
    <property type="evidence" value="ECO:0007669"/>
    <property type="project" value="TreeGrafter"/>
</dbReference>
<comment type="subcellular location">
    <subcellularLocation>
        <location evidence="1 5 6">Nucleus</location>
    </subcellularLocation>
</comment>
<evidence type="ECO:0000256" key="6">
    <source>
        <dbReference type="RuleBase" id="RU000682"/>
    </source>
</evidence>
<feature type="region of interest" description="Disordered" evidence="7">
    <location>
        <begin position="611"/>
        <end position="658"/>
    </location>
</feature>
<evidence type="ECO:0000313" key="9">
    <source>
        <dbReference type="EMBL" id="KER33260.1"/>
    </source>
</evidence>
<dbReference type="STRING" id="6198.A0A075ABQ1"/>
<dbReference type="InterPro" id="IPR050394">
    <property type="entry name" value="Homeobox_NK-like"/>
</dbReference>
<feature type="compositionally biased region" description="Polar residues" evidence="7">
    <location>
        <begin position="797"/>
        <end position="816"/>
    </location>
</feature>
<dbReference type="CTD" id="20314958"/>
<feature type="region of interest" description="Disordered" evidence="7">
    <location>
        <begin position="1"/>
        <end position="53"/>
    </location>
</feature>
<dbReference type="Gene3D" id="1.10.10.60">
    <property type="entry name" value="Homeodomain-like"/>
    <property type="match status" value="1"/>
</dbReference>
<evidence type="ECO:0000256" key="5">
    <source>
        <dbReference type="PROSITE-ProRule" id="PRU00108"/>
    </source>
</evidence>
<organism evidence="9 10">
    <name type="scientific">Opisthorchis viverrini</name>
    <name type="common">Southeast Asian liver fluke</name>
    <dbReference type="NCBI Taxonomy" id="6198"/>
    <lineage>
        <taxon>Eukaryota</taxon>
        <taxon>Metazoa</taxon>
        <taxon>Spiralia</taxon>
        <taxon>Lophotrochozoa</taxon>
        <taxon>Platyhelminthes</taxon>
        <taxon>Trematoda</taxon>
        <taxon>Digenea</taxon>
        <taxon>Opisthorchiida</taxon>
        <taxon>Opisthorchiata</taxon>
        <taxon>Opisthorchiidae</taxon>
        <taxon>Opisthorchis</taxon>
    </lineage>
</organism>
<evidence type="ECO:0000256" key="7">
    <source>
        <dbReference type="SAM" id="MobiDB-lite"/>
    </source>
</evidence>
<feature type="domain" description="Homeobox" evidence="8">
    <location>
        <begin position="465"/>
        <end position="525"/>
    </location>
</feature>
<feature type="compositionally biased region" description="Polar residues" evidence="7">
    <location>
        <begin position="728"/>
        <end position="752"/>
    </location>
</feature>
<proteinExistence type="predicted"/>
<dbReference type="InterPro" id="IPR017970">
    <property type="entry name" value="Homeobox_CS"/>
</dbReference>
<evidence type="ECO:0000256" key="1">
    <source>
        <dbReference type="ARBA" id="ARBA00004123"/>
    </source>
</evidence>
<evidence type="ECO:0000256" key="4">
    <source>
        <dbReference type="ARBA" id="ARBA00023242"/>
    </source>
</evidence>
<keyword evidence="2 5" id="KW-0238">DNA-binding</keyword>
<protein>
    <recommendedName>
        <fullName evidence="8">Homeobox domain-containing protein</fullName>
    </recommendedName>
</protein>
<dbReference type="AlphaFoldDB" id="A0A075ABQ1"/>
<feature type="DNA-binding region" description="Homeobox" evidence="5">
    <location>
        <begin position="467"/>
        <end position="526"/>
    </location>
</feature>
<dbReference type="SUPFAM" id="SSF46689">
    <property type="entry name" value="Homeodomain-like"/>
    <property type="match status" value="1"/>
</dbReference>
<feature type="compositionally biased region" description="Polar residues" evidence="7">
    <location>
        <begin position="1"/>
        <end position="13"/>
    </location>
</feature>
<dbReference type="PROSITE" id="PS00027">
    <property type="entry name" value="HOMEOBOX_1"/>
    <property type="match status" value="1"/>
</dbReference>
<dbReference type="Pfam" id="PF00046">
    <property type="entry name" value="Homeodomain"/>
    <property type="match status" value="1"/>
</dbReference>
<dbReference type="RefSeq" id="XP_009162906.1">
    <property type="nucleotide sequence ID" value="XM_009164642.1"/>
</dbReference>
<accession>A0A075ABQ1</accession>
<dbReference type="PANTHER" id="PTHR24340:SF35">
    <property type="entry name" value="HGTX, ISOFORM C"/>
    <property type="match status" value="1"/>
</dbReference>
<dbReference type="EMBL" id="KL596626">
    <property type="protein sequence ID" value="KER33260.1"/>
    <property type="molecule type" value="Genomic_DNA"/>
</dbReference>
<feature type="region of interest" description="Disordered" evidence="7">
    <location>
        <begin position="722"/>
        <end position="816"/>
    </location>
</feature>
<keyword evidence="10" id="KW-1185">Reference proteome</keyword>
<dbReference type="KEGG" id="ovi:T265_00770"/>
<keyword evidence="3 5" id="KW-0371">Homeobox</keyword>
<feature type="compositionally biased region" description="Polar residues" evidence="7">
    <location>
        <begin position="647"/>
        <end position="657"/>
    </location>
</feature>
<dbReference type="GO" id="GO:0005634">
    <property type="term" value="C:nucleus"/>
    <property type="evidence" value="ECO:0007669"/>
    <property type="project" value="UniProtKB-SubCell"/>
</dbReference>
<dbReference type="FunFam" id="1.10.10.60:FF:000067">
    <property type="entry name" value="NK6 homeobox 1"/>
    <property type="match status" value="1"/>
</dbReference>
<evidence type="ECO:0000256" key="2">
    <source>
        <dbReference type="ARBA" id="ARBA00023125"/>
    </source>
</evidence>
<dbReference type="SMART" id="SM00389">
    <property type="entry name" value="HOX"/>
    <property type="match status" value="1"/>
</dbReference>
<gene>
    <name evidence="9" type="ORF">T265_00770</name>
</gene>
<keyword evidence="4 5" id="KW-0539">Nucleus</keyword>
<dbReference type="GeneID" id="20314958"/>
<evidence type="ECO:0000259" key="8">
    <source>
        <dbReference type="PROSITE" id="PS50071"/>
    </source>
</evidence>